<dbReference type="GO" id="GO:0000976">
    <property type="term" value="F:transcription cis-regulatory region binding"/>
    <property type="evidence" value="ECO:0007669"/>
    <property type="project" value="TreeGrafter"/>
</dbReference>
<feature type="domain" description="HTH tetR-type" evidence="5">
    <location>
        <begin position="6"/>
        <end position="66"/>
    </location>
</feature>
<evidence type="ECO:0000259" key="5">
    <source>
        <dbReference type="PROSITE" id="PS50977"/>
    </source>
</evidence>
<gene>
    <name evidence="6" type="ORF">E1292_12540</name>
</gene>
<dbReference type="PROSITE" id="PS50977">
    <property type="entry name" value="HTH_TETR_2"/>
    <property type="match status" value="1"/>
</dbReference>
<dbReference type="PROSITE" id="PS01081">
    <property type="entry name" value="HTH_TETR_1"/>
    <property type="match status" value="1"/>
</dbReference>
<comment type="caution">
    <text evidence="6">The sequence shown here is derived from an EMBL/GenBank/DDBJ whole genome shotgun (WGS) entry which is preliminary data.</text>
</comment>
<accession>A0A4R4VQB6</accession>
<reference evidence="6 7" key="1">
    <citation type="submission" date="2019-03" db="EMBL/GenBank/DDBJ databases">
        <title>Draft genome sequences of novel Actinobacteria.</title>
        <authorList>
            <person name="Sahin N."/>
            <person name="Ay H."/>
            <person name="Saygin H."/>
        </authorList>
    </citation>
    <scope>NUCLEOTIDE SEQUENCE [LARGE SCALE GENOMIC DNA]</scope>
    <source>
        <strain evidence="6 7">KC310</strain>
    </source>
</reference>
<sequence>MGRWQPGARERLEQAALDLFLDQGFTETTVPQITARAGLTTRTFFRHFADKREVLFAGEESVPERVARLMAEAPPSLGPMELIAEGLAPAAAEIFEGRSLDYLLRRRAAIDAEPALRERELRKFSLMSEALEQGFRDRGVDDLTARLAAEIAVTTFRIAVARWLDQHGDPDLPATINQTLAAMRHLTSHGGCSPFLTTHDEDHHRRDTGQLHDG</sequence>
<keyword evidence="1" id="KW-0805">Transcription regulation</keyword>
<feature type="DNA-binding region" description="H-T-H motif" evidence="4">
    <location>
        <begin position="29"/>
        <end position="48"/>
    </location>
</feature>
<name>A0A4R4VQB6_9ACTN</name>
<evidence type="ECO:0000256" key="3">
    <source>
        <dbReference type="ARBA" id="ARBA00023163"/>
    </source>
</evidence>
<dbReference type="Pfam" id="PF00440">
    <property type="entry name" value="TetR_N"/>
    <property type="match status" value="1"/>
</dbReference>
<dbReference type="PANTHER" id="PTHR30055:SF238">
    <property type="entry name" value="MYCOFACTOCIN BIOSYNTHESIS TRANSCRIPTIONAL REGULATOR MFTR-RELATED"/>
    <property type="match status" value="1"/>
</dbReference>
<dbReference type="PRINTS" id="PR00455">
    <property type="entry name" value="HTHTETR"/>
</dbReference>
<dbReference type="Proteomes" id="UP000295258">
    <property type="component" value="Unassembled WGS sequence"/>
</dbReference>
<dbReference type="InterPro" id="IPR050109">
    <property type="entry name" value="HTH-type_TetR-like_transc_reg"/>
</dbReference>
<evidence type="ECO:0000256" key="4">
    <source>
        <dbReference type="PROSITE-ProRule" id="PRU00335"/>
    </source>
</evidence>
<dbReference type="EMBL" id="SMKO01000023">
    <property type="protein sequence ID" value="TDD07972.1"/>
    <property type="molecule type" value="Genomic_DNA"/>
</dbReference>
<keyword evidence="2 4" id="KW-0238">DNA-binding</keyword>
<evidence type="ECO:0000313" key="7">
    <source>
        <dbReference type="Proteomes" id="UP000295258"/>
    </source>
</evidence>
<dbReference type="InterPro" id="IPR009057">
    <property type="entry name" value="Homeodomain-like_sf"/>
</dbReference>
<keyword evidence="3" id="KW-0804">Transcription</keyword>
<dbReference type="AlphaFoldDB" id="A0A4R4VQB6"/>
<dbReference type="RefSeq" id="WP_132595242.1">
    <property type="nucleotide sequence ID" value="NZ_SMKO01000023.1"/>
</dbReference>
<organism evidence="6 7">
    <name type="scientific">Nonomuraea deserti</name>
    <dbReference type="NCBI Taxonomy" id="1848322"/>
    <lineage>
        <taxon>Bacteria</taxon>
        <taxon>Bacillati</taxon>
        <taxon>Actinomycetota</taxon>
        <taxon>Actinomycetes</taxon>
        <taxon>Streptosporangiales</taxon>
        <taxon>Streptosporangiaceae</taxon>
        <taxon>Nonomuraea</taxon>
    </lineage>
</organism>
<dbReference type="Gene3D" id="1.10.357.10">
    <property type="entry name" value="Tetracycline Repressor, domain 2"/>
    <property type="match status" value="1"/>
</dbReference>
<dbReference type="GO" id="GO:0003700">
    <property type="term" value="F:DNA-binding transcription factor activity"/>
    <property type="evidence" value="ECO:0007669"/>
    <property type="project" value="TreeGrafter"/>
</dbReference>
<evidence type="ECO:0000313" key="6">
    <source>
        <dbReference type="EMBL" id="TDD07972.1"/>
    </source>
</evidence>
<dbReference type="InterPro" id="IPR001647">
    <property type="entry name" value="HTH_TetR"/>
</dbReference>
<proteinExistence type="predicted"/>
<protein>
    <submittedName>
        <fullName evidence="6">TetR family transcriptional regulator</fullName>
    </submittedName>
</protein>
<dbReference type="SUPFAM" id="SSF46689">
    <property type="entry name" value="Homeodomain-like"/>
    <property type="match status" value="1"/>
</dbReference>
<dbReference type="InterPro" id="IPR023772">
    <property type="entry name" value="DNA-bd_HTH_TetR-type_CS"/>
</dbReference>
<evidence type="ECO:0000256" key="2">
    <source>
        <dbReference type="ARBA" id="ARBA00023125"/>
    </source>
</evidence>
<keyword evidence="7" id="KW-1185">Reference proteome</keyword>
<dbReference type="PANTHER" id="PTHR30055">
    <property type="entry name" value="HTH-TYPE TRANSCRIPTIONAL REGULATOR RUTR"/>
    <property type="match status" value="1"/>
</dbReference>
<evidence type="ECO:0000256" key="1">
    <source>
        <dbReference type="ARBA" id="ARBA00023015"/>
    </source>
</evidence>